<keyword evidence="3 6" id="KW-0732">Signal</keyword>
<dbReference type="GO" id="GO:0009279">
    <property type="term" value="C:cell outer membrane"/>
    <property type="evidence" value="ECO:0007669"/>
    <property type="project" value="UniProtKB-SubCell"/>
</dbReference>
<keyword evidence="5" id="KW-0998">Cell outer membrane</keyword>
<comment type="similarity">
    <text evidence="2">Belongs to the SusD family.</text>
</comment>
<evidence type="ECO:0000256" key="2">
    <source>
        <dbReference type="ARBA" id="ARBA00006275"/>
    </source>
</evidence>
<feature type="domain" description="RagB/SusD" evidence="7">
    <location>
        <begin position="338"/>
        <end position="475"/>
    </location>
</feature>
<dbReference type="Gene3D" id="1.25.40.390">
    <property type="match status" value="1"/>
</dbReference>
<evidence type="ECO:0000256" key="5">
    <source>
        <dbReference type="ARBA" id="ARBA00023237"/>
    </source>
</evidence>
<evidence type="ECO:0000256" key="4">
    <source>
        <dbReference type="ARBA" id="ARBA00023136"/>
    </source>
</evidence>
<dbReference type="Pfam" id="PF07980">
    <property type="entry name" value="SusD_RagB"/>
    <property type="match status" value="1"/>
</dbReference>
<organism evidence="9 10">
    <name type="scientific">Mariniphaga anaerophila</name>
    <dbReference type="NCBI Taxonomy" id="1484053"/>
    <lineage>
        <taxon>Bacteria</taxon>
        <taxon>Pseudomonadati</taxon>
        <taxon>Bacteroidota</taxon>
        <taxon>Bacteroidia</taxon>
        <taxon>Marinilabiliales</taxon>
        <taxon>Prolixibacteraceae</taxon>
        <taxon>Mariniphaga</taxon>
    </lineage>
</organism>
<keyword evidence="4" id="KW-0472">Membrane</keyword>
<gene>
    <name evidence="9" type="ORF">SAMN05444274_103228</name>
</gene>
<feature type="domain" description="SusD-like N-terminal" evidence="8">
    <location>
        <begin position="22"/>
        <end position="218"/>
    </location>
</feature>
<name>A0A1M4Y4T3_9BACT</name>
<dbReference type="InterPro" id="IPR011990">
    <property type="entry name" value="TPR-like_helical_dom_sf"/>
</dbReference>
<evidence type="ECO:0000256" key="3">
    <source>
        <dbReference type="ARBA" id="ARBA00022729"/>
    </source>
</evidence>
<sequence length="477" mass="55287">MNKIRLILGLCVFALCFNSCSDFLEEQPVSEIPADKMWKTSRDAKAGVSEIYGLFRKTMRANYFYWGEFRSDNVAQGAPAANTQARVIDNLLTTDHACTEWTDLYRMINQANLAIKYIANIDMPSVSERNDLLGQAYAMRALGYFYAVRVWGDVPLFTEPNEMYSKDLYRSRTDKNEILNDVILADLKKAEELIDRTKNKERKRISIYGVWAVMADVYMWLEDYNLADQTISKMGNDPSFMAFEPEIETWRKMFVEELNGKSTDNTPENDEYTTKEFIFVIHFNMEEVGEYGYSYMYQWFTGGGNRAAVLSDKFVSLLEEDDLRKPYIMMDYQGGNELNKFIGGTISTTLNKTCQVAYPVYRYTDMLLLQAEARARLGKWEEALQLVKQVRDRAGLNTPTAIDFFSEDDIIDYILTERQIELVGEGRRWFDLVRTGKWKEVMEPINGMKDDGNELFPIHYSHIIQNPSIVQNPYYGN</sequence>
<evidence type="ECO:0000313" key="10">
    <source>
        <dbReference type="Proteomes" id="UP000184164"/>
    </source>
</evidence>
<dbReference type="Pfam" id="PF14322">
    <property type="entry name" value="SusD-like_3"/>
    <property type="match status" value="1"/>
</dbReference>
<reference evidence="10" key="1">
    <citation type="submission" date="2016-11" db="EMBL/GenBank/DDBJ databases">
        <authorList>
            <person name="Varghese N."/>
            <person name="Submissions S."/>
        </authorList>
    </citation>
    <scope>NUCLEOTIDE SEQUENCE [LARGE SCALE GENOMIC DNA]</scope>
    <source>
        <strain evidence="10">DSM 26910</strain>
    </source>
</reference>
<dbReference type="Proteomes" id="UP000184164">
    <property type="component" value="Unassembled WGS sequence"/>
</dbReference>
<keyword evidence="10" id="KW-1185">Reference proteome</keyword>
<protein>
    <submittedName>
        <fullName evidence="9">Starch-binding associating with outer membrane</fullName>
    </submittedName>
</protein>
<evidence type="ECO:0000313" key="9">
    <source>
        <dbReference type="EMBL" id="SHF00680.1"/>
    </source>
</evidence>
<dbReference type="RefSeq" id="WP_073000858.1">
    <property type="nucleotide sequence ID" value="NZ_FQUM01000003.1"/>
</dbReference>
<evidence type="ECO:0000259" key="8">
    <source>
        <dbReference type="Pfam" id="PF14322"/>
    </source>
</evidence>
<accession>A0A1M4Y4T3</accession>
<dbReference type="EMBL" id="FQUM01000003">
    <property type="protein sequence ID" value="SHF00680.1"/>
    <property type="molecule type" value="Genomic_DNA"/>
</dbReference>
<evidence type="ECO:0000256" key="1">
    <source>
        <dbReference type="ARBA" id="ARBA00004442"/>
    </source>
</evidence>
<dbReference type="InterPro" id="IPR033985">
    <property type="entry name" value="SusD-like_N"/>
</dbReference>
<dbReference type="SUPFAM" id="SSF48452">
    <property type="entry name" value="TPR-like"/>
    <property type="match status" value="1"/>
</dbReference>
<evidence type="ECO:0000256" key="6">
    <source>
        <dbReference type="SAM" id="SignalP"/>
    </source>
</evidence>
<dbReference type="AlphaFoldDB" id="A0A1M4Y4T3"/>
<proteinExistence type="inferred from homology"/>
<dbReference type="OrthoDB" id="1016139at2"/>
<dbReference type="STRING" id="1484053.SAMN05444274_103228"/>
<comment type="subcellular location">
    <subcellularLocation>
        <location evidence="1">Cell outer membrane</location>
    </subcellularLocation>
</comment>
<feature type="signal peptide" evidence="6">
    <location>
        <begin position="1"/>
        <end position="21"/>
    </location>
</feature>
<evidence type="ECO:0000259" key="7">
    <source>
        <dbReference type="Pfam" id="PF07980"/>
    </source>
</evidence>
<dbReference type="InterPro" id="IPR012944">
    <property type="entry name" value="SusD_RagB_dom"/>
</dbReference>
<feature type="chain" id="PRO_5012318889" evidence="6">
    <location>
        <begin position="22"/>
        <end position="477"/>
    </location>
</feature>
<dbReference type="CDD" id="cd08977">
    <property type="entry name" value="SusD"/>
    <property type="match status" value="1"/>
</dbReference>